<dbReference type="RefSeq" id="WP_121788565.1">
    <property type="nucleotide sequence ID" value="NZ_CP033073.1"/>
</dbReference>
<reference evidence="3 4" key="1">
    <citation type="submission" date="2018-10" db="EMBL/GenBank/DDBJ databases">
        <title>The genome of Streptomyces dangxiongensis Z022.</title>
        <authorList>
            <person name="Zhang B."/>
        </authorList>
    </citation>
    <scope>NUCLEOTIDE SEQUENCE [LARGE SCALE GENOMIC DNA]</scope>
    <source>
        <strain evidence="3 4">Z022</strain>
    </source>
</reference>
<dbReference type="OrthoDB" id="4172210at2"/>
<proteinExistence type="predicted"/>
<evidence type="ECO:0000313" key="3">
    <source>
        <dbReference type="EMBL" id="AYN41125.1"/>
    </source>
</evidence>
<dbReference type="EMBL" id="CP033073">
    <property type="protein sequence ID" value="AYN41125.1"/>
    <property type="molecule type" value="Genomic_DNA"/>
</dbReference>
<evidence type="ECO:0000313" key="4">
    <source>
        <dbReference type="Proteomes" id="UP000268329"/>
    </source>
</evidence>
<feature type="region of interest" description="Disordered" evidence="2">
    <location>
        <begin position="167"/>
        <end position="187"/>
    </location>
</feature>
<protein>
    <submittedName>
        <fullName evidence="3">Uncharacterized protein</fullName>
    </submittedName>
</protein>
<dbReference type="AlphaFoldDB" id="A0A3G2JIB0"/>
<organism evidence="3 4">
    <name type="scientific">Streptomyces dangxiongensis</name>
    <dbReference type="NCBI Taxonomy" id="1442032"/>
    <lineage>
        <taxon>Bacteria</taxon>
        <taxon>Bacillati</taxon>
        <taxon>Actinomycetota</taxon>
        <taxon>Actinomycetes</taxon>
        <taxon>Kitasatosporales</taxon>
        <taxon>Streptomycetaceae</taxon>
        <taxon>Streptomyces</taxon>
    </lineage>
</organism>
<evidence type="ECO:0000256" key="2">
    <source>
        <dbReference type="SAM" id="MobiDB-lite"/>
    </source>
</evidence>
<feature type="coiled-coil region" evidence="1">
    <location>
        <begin position="127"/>
        <end position="154"/>
    </location>
</feature>
<name>A0A3G2JIB0_9ACTN</name>
<evidence type="ECO:0000256" key="1">
    <source>
        <dbReference type="SAM" id="Coils"/>
    </source>
</evidence>
<dbReference type="KEGG" id="sdd:D9753_22120"/>
<accession>A0A3G2JIB0</accession>
<keyword evidence="4" id="KW-1185">Reference proteome</keyword>
<keyword evidence="1" id="KW-0175">Coiled coil</keyword>
<dbReference type="Proteomes" id="UP000268329">
    <property type="component" value="Chromosome"/>
</dbReference>
<sequence>MRHIKPLLCLLQATGSAESGSKPRTQAELAKLLHSNPTSLSRFVSLADPRIPSPVFIKDLYKAAHSEAATTGHDLGVTLEALQDLRTSAEGERRGCQQCVELGERIDSLTQQLNAPCPSCVAYQKEQEESVAEVADLRKRMAALRAEMQAMETIEAGLQVRLAMAKASRTPLPVPRRQRDRQRSKQEVTAARQLTARAGELDAAGKENEALGLLHRGTIELLTPAETALVIVELRQQKRDHLADNLIHVYSRDQADRPVMAVAMELHEEGAVDDAGAVLRAALR</sequence>
<gene>
    <name evidence="3" type="ORF">D9753_22120</name>
</gene>